<organism evidence="2 3">
    <name type="scientific">Achaetomium macrosporum</name>
    <dbReference type="NCBI Taxonomy" id="79813"/>
    <lineage>
        <taxon>Eukaryota</taxon>
        <taxon>Fungi</taxon>
        <taxon>Dikarya</taxon>
        <taxon>Ascomycota</taxon>
        <taxon>Pezizomycotina</taxon>
        <taxon>Sordariomycetes</taxon>
        <taxon>Sordariomycetidae</taxon>
        <taxon>Sordariales</taxon>
        <taxon>Chaetomiaceae</taxon>
        <taxon>Achaetomium</taxon>
    </lineage>
</organism>
<gene>
    <name evidence="2" type="ORF">C8A03DRAFT_37869</name>
</gene>
<reference evidence="2" key="1">
    <citation type="journal article" date="2023" name="Mol. Phylogenet. Evol.">
        <title>Genome-scale phylogeny and comparative genomics of the fungal order Sordariales.</title>
        <authorList>
            <person name="Hensen N."/>
            <person name="Bonometti L."/>
            <person name="Westerberg I."/>
            <person name="Brannstrom I.O."/>
            <person name="Guillou S."/>
            <person name="Cros-Aarteil S."/>
            <person name="Calhoun S."/>
            <person name="Haridas S."/>
            <person name="Kuo A."/>
            <person name="Mondo S."/>
            <person name="Pangilinan J."/>
            <person name="Riley R."/>
            <person name="LaButti K."/>
            <person name="Andreopoulos B."/>
            <person name="Lipzen A."/>
            <person name="Chen C."/>
            <person name="Yan M."/>
            <person name="Daum C."/>
            <person name="Ng V."/>
            <person name="Clum A."/>
            <person name="Steindorff A."/>
            <person name="Ohm R.A."/>
            <person name="Martin F."/>
            <person name="Silar P."/>
            <person name="Natvig D.O."/>
            <person name="Lalanne C."/>
            <person name="Gautier V."/>
            <person name="Ament-Velasquez S.L."/>
            <person name="Kruys A."/>
            <person name="Hutchinson M.I."/>
            <person name="Powell A.J."/>
            <person name="Barry K."/>
            <person name="Miller A.N."/>
            <person name="Grigoriev I.V."/>
            <person name="Debuchy R."/>
            <person name="Gladieux P."/>
            <person name="Hiltunen Thoren M."/>
            <person name="Johannesson H."/>
        </authorList>
    </citation>
    <scope>NUCLEOTIDE SEQUENCE</scope>
    <source>
        <strain evidence="2">CBS 532.94</strain>
    </source>
</reference>
<dbReference type="Proteomes" id="UP001303760">
    <property type="component" value="Unassembled WGS sequence"/>
</dbReference>
<evidence type="ECO:0008006" key="4">
    <source>
        <dbReference type="Google" id="ProtNLM"/>
    </source>
</evidence>
<feature type="compositionally biased region" description="Basic and acidic residues" evidence="1">
    <location>
        <begin position="35"/>
        <end position="55"/>
    </location>
</feature>
<sequence length="190" mass="20618">MAAQFLNIGIAASEPEPATDGTQTDASVIRGNNKRRSEGDEEYKNKLARLDERSKPEIWAKVAEEMQVPWRAGETMHWCVDPSSRNVSSPTPGYGRPKCRGRLLPMEPTPTPTTSAPHPLSHHESLLPPHPSFGEPLLPDQTASDYGNGLAPLQPTTLLTGPHAPRAGMLPSIAELTGVPRLYHASSHPQ</sequence>
<evidence type="ECO:0000313" key="3">
    <source>
        <dbReference type="Proteomes" id="UP001303760"/>
    </source>
</evidence>
<keyword evidence="3" id="KW-1185">Reference proteome</keyword>
<feature type="region of interest" description="Disordered" evidence="1">
    <location>
        <begin position="82"/>
        <end position="164"/>
    </location>
</feature>
<dbReference type="EMBL" id="MU860380">
    <property type="protein sequence ID" value="KAK4234356.1"/>
    <property type="molecule type" value="Genomic_DNA"/>
</dbReference>
<accession>A0AAN7C3J8</accession>
<name>A0AAN7C3J8_9PEZI</name>
<evidence type="ECO:0000313" key="2">
    <source>
        <dbReference type="EMBL" id="KAK4234356.1"/>
    </source>
</evidence>
<evidence type="ECO:0000256" key="1">
    <source>
        <dbReference type="SAM" id="MobiDB-lite"/>
    </source>
</evidence>
<protein>
    <recommendedName>
        <fullName evidence="4">Myb-like domain-containing protein</fullName>
    </recommendedName>
</protein>
<reference evidence="2" key="2">
    <citation type="submission" date="2023-05" db="EMBL/GenBank/DDBJ databases">
        <authorList>
            <consortium name="Lawrence Berkeley National Laboratory"/>
            <person name="Steindorff A."/>
            <person name="Hensen N."/>
            <person name="Bonometti L."/>
            <person name="Westerberg I."/>
            <person name="Brannstrom I.O."/>
            <person name="Guillou S."/>
            <person name="Cros-Aarteil S."/>
            <person name="Calhoun S."/>
            <person name="Haridas S."/>
            <person name="Kuo A."/>
            <person name="Mondo S."/>
            <person name="Pangilinan J."/>
            <person name="Riley R."/>
            <person name="Labutti K."/>
            <person name="Andreopoulos B."/>
            <person name="Lipzen A."/>
            <person name="Chen C."/>
            <person name="Yanf M."/>
            <person name="Daum C."/>
            <person name="Ng V."/>
            <person name="Clum A."/>
            <person name="Ohm R."/>
            <person name="Martin F."/>
            <person name="Silar P."/>
            <person name="Natvig D."/>
            <person name="Lalanne C."/>
            <person name="Gautier V."/>
            <person name="Ament-Velasquez S.L."/>
            <person name="Kruys A."/>
            <person name="Hutchinson M.I."/>
            <person name="Powell A.J."/>
            <person name="Barry K."/>
            <person name="Miller A.N."/>
            <person name="Grigoriev I.V."/>
            <person name="Debuchy R."/>
            <person name="Gladieux P."/>
            <person name="Thoren M.H."/>
            <person name="Johannesson H."/>
        </authorList>
    </citation>
    <scope>NUCLEOTIDE SEQUENCE</scope>
    <source>
        <strain evidence="2">CBS 532.94</strain>
    </source>
</reference>
<feature type="region of interest" description="Disordered" evidence="1">
    <location>
        <begin position="1"/>
        <end position="55"/>
    </location>
</feature>
<proteinExistence type="predicted"/>
<comment type="caution">
    <text evidence="2">The sequence shown here is derived from an EMBL/GenBank/DDBJ whole genome shotgun (WGS) entry which is preliminary data.</text>
</comment>
<dbReference type="AlphaFoldDB" id="A0AAN7C3J8"/>